<organism evidence="1 2">
    <name type="scientific">Aegilops tauschii subsp. strangulata</name>
    <name type="common">Goatgrass</name>
    <dbReference type="NCBI Taxonomy" id="200361"/>
    <lineage>
        <taxon>Eukaryota</taxon>
        <taxon>Viridiplantae</taxon>
        <taxon>Streptophyta</taxon>
        <taxon>Embryophyta</taxon>
        <taxon>Tracheophyta</taxon>
        <taxon>Spermatophyta</taxon>
        <taxon>Magnoliopsida</taxon>
        <taxon>Liliopsida</taxon>
        <taxon>Poales</taxon>
        <taxon>Poaceae</taxon>
        <taxon>BOP clade</taxon>
        <taxon>Pooideae</taxon>
        <taxon>Triticodae</taxon>
        <taxon>Triticeae</taxon>
        <taxon>Triticinae</taxon>
        <taxon>Aegilops</taxon>
    </lineage>
</organism>
<protein>
    <submittedName>
        <fullName evidence="1">Uncharacterized protein</fullName>
    </submittedName>
</protein>
<sequence length="77" mass="9166">MPFAFCNILPVIYHFLSWHDTQNRVKVGFVKLPHILNLIYELRSVVHSDLYWTNVEQSGDCSLHLLEYMPMQYSLRP</sequence>
<reference evidence="2" key="2">
    <citation type="journal article" date="2017" name="Nat. Plants">
        <title>The Aegilops tauschii genome reveals multiple impacts of transposons.</title>
        <authorList>
            <person name="Zhao G."/>
            <person name="Zou C."/>
            <person name="Li K."/>
            <person name="Wang K."/>
            <person name="Li T."/>
            <person name="Gao L."/>
            <person name="Zhang X."/>
            <person name="Wang H."/>
            <person name="Yang Z."/>
            <person name="Liu X."/>
            <person name="Jiang W."/>
            <person name="Mao L."/>
            <person name="Kong X."/>
            <person name="Jiao Y."/>
            <person name="Jia J."/>
        </authorList>
    </citation>
    <scope>NUCLEOTIDE SEQUENCE [LARGE SCALE GENOMIC DNA]</scope>
    <source>
        <strain evidence="2">cv. AL8/78</strain>
    </source>
</reference>
<reference evidence="2" key="1">
    <citation type="journal article" date="2014" name="Science">
        <title>Ancient hybridizations among the ancestral genomes of bread wheat.</title>
        <authorList>
            <consortium name="International Wheat Genome Sequencing Consortium,"/>
            <person name="Marcussen T."/>
            <person name="Sandve S.R."/>
            <person name="Heier L."/>
            <person name="Spannagl M."/>
            <person name="Pfeifer M."/>
            <person name="Jakobsen K.S."/>
            <person name="Wulff B.B."/>
            <person name="Steuernagel B."/>
            <person name="Mayer K.F."/>
            <person name="Olsen O.A."/>
        </authorList>
    </citation>
    <scope>NUCLEOTIDE SEQUENCE [LARGE SCALE GENOMIC DNA]</scope>
    <source>
        <strain evidence="2">cv. AL8/78</strain>
    </source>
</reference>
<proteinExistence type="predicted"/>
<dbReference type="Proteomes" id="UP000015105">
    <property type="component" value="Chromosome 4D"/>
</dbReference>
<reference evidence="1" key="3">
    <citation type="journal article" date="2017" name="Nature">
        <title>Genome sequence of the progenitor of the wheat D genome Aegilops tauschii.</title>
        <authorList>
            <person name="Luo M.C."/>
            <person name="Gu Y.Q."/>
            <person name="Puiu D."/>
            <person name="Wang H."/>
            <person name="Twardziok S.O."/>
            <person name="Deal K.R."/>
            <person name="Huo N."/>
            <person name="Zhu T."/>
            <person name="Wang L."/>
            <person name="Wang Y."/>
            <person name="McGuire P.E."/>
            <person name="Liu S."/>
            <person name="Long H."/>
            <person name="Ramasamy R.K."/>
            <person name="Rodriguez J.C."/>
            <person name="Van S.L."/>
            <person name="Yuan L."/>
            <person name="Wang Z."/>
            <person name="Xia Z."/>
            <person name="Xiao L."/>
            <person name="Anderson O.D."/>
            <person name="Ouyang S."/>
            <person name="Liang Y."/>
            <person name="Zimin A.V."/>
            <person name="Pertea G."/>
            <person name="Qi P."/>
            <person name="Bennetzen J.L."/>
            <person name="Dai X."/>
            <person name="Dawson M.W."/>
            <person name="Muller H.G."/>
            <person name="Kugler K."/>
            <person name="Rivarola-Duarte L."/>
            <person name="Spannagl M."/>
            <person name="Mayer K.F.X."/>
            <person name="Lu F.H."/>
            <person name="Bevan M.W."/>
            <person name="Leroy P."/>
            <person name="Li P."/>
            <person name="You F.M."/>
            <person name="Sun Q."/>
            <person name="Liu Z."/>
            <person name="Lyons E."/>
            <person name="Wicker T."/>
            <person name="Salzberg S.L."/>
            <person name="Devos K.M."/>
            <person name="Dvorak J."/>
        </authorList>
    </citation>
    <scope>NUCLEOTIDE SEQUENCE [LARGE SCALE GENOMIC DNA]</scope>
    <source>
        <strain evidence="1">cv. AL8/78</strain>
    </source>
</reference>
<evidence type="ECO:0000313" key="1">
    <source>
        <dbReference type="EnsemblPlants" id="AET4Gv20450900.5"/>
    </source>
</evidence>
<keyword evidence="2" id="KW-1185">Reference proteome</keyword>
<reference evidence="1" key="4">
    <citation type="submission" date="2019-03" db="UniProtKB">
        <authorList>
            <consortium name="EnsemblPlants"/>
        </authorList>
    </citation>
    <scope>IDENTIFICATION</scope>
</reference>
<accession>A0A453I586</accession>
<evidence type="ECO:0000313" key="2">
    <source>
        <dbReference type="Proteomes" id="UP000015105"/>
    </source>
</evidence>
<reference evidence="1" key="5">
    <citation type="journal article" date="2021" name="G3 (Bethesda)">
        <title>Aegilops tauschii genome assembly Aet v5.0 features greater sequence contiguity and improved annotation.</title>
        <authorList>
            <person name="Wang L."/>
            <person name="Zhu T."/>
            <person name="Rodriguez J.C."/>
            <person name="Deal K.R."/>
            <person name="Dubcovsky J."/>
            <person name="McGuire P.E."/>
            <person name="Lux T."/>
            <person name="Spannagl M."/>
            <person name="Mayer K.F.X."/>
            <person name="Baldrich P."/>
            <person name="Meyers B.C."/>
            <person name="Huo N."/>
            <person name="Gu Y.Q."/>
            <person name="Zhou H."/>
            <person name="Devos K.M."/>
            <person name="Bennetzen J.L."/>
            <person name="Unver T."/>
            <person name="Budak H."/>
            <person name="Gulick P.J."/>
            <person name="Galiba G."/>
            <person name="Kalapos B."/>
            <person name="Nelson D.R."/>
            <person name="Li P."/>
            <person name="You F.M."/>
            <person name="Luo M.C."/>
            <person name="Dvorak J."/>
        </authorList>
    </citation>
    <scope>NUCLEOTIDE SEQUENCE [LARGE SCALE GENOMIC DNA]</scope>
    <source>
        <strain evidence="1">cv. AL8/78</strain>
    </source>
</reference>
<name>A0A453I586_AEGTS</name>
<dbReference type="Gramene" id="AET4Gv20450900.5">
    <property type="protein sequence ID" value="AET4Gv20450900.5"/>
    <property type="gene ID" value="AET4Gv20450900"/>
</dbReference>
<dbReference type="EnsemblPlants" id="AET4Gv20450900.5">
    <property type="protein sequence ID" value="AET4Gv20450900.5"/>
    <property type="gene ID" value="AET4Gv20450900"/>
</dbReference>
<dbReference type="AlphaFoldDB" id="A0A453I586"/>